<keyword evidence="1" id="KW-0862">Zinc</keyword>
<evidence type="ECO:0000256" key="1">
    <source>
        <dbReference type="PROSITE-ProRule" id="PRU00042"/>
    </source>
</evidence>
<dbReference type="PANTHER" id="PTHR36167:SF3">
    <property type="entry name" value="C2H2 FINGER DOMAIN TRANSCRIPTION FACTOR (EUROFUNG)-RELATED"/>
    <property type="match status" value="1"/>
</dbReference>
<dbReference type="Proteomes" id="UP001378960">
    <property type="component" value="Unassembled WGS sequence"/>
</dbReference>
<proteinExistence type="predicted"/>
<feature type="region of interest" description="Disordered" evidence="2">
    <location>
        <begin position="183"/>
        <end position="230"/>
    </location>
</feature>
<dbReference type="PROSITE" id="PS00028">
    <property type="entry name" value="ZINC_FINGER_C2H2_1"/>
    <property type="match status" value="1"/>
</dbReference>
<dbReference type="GO" id="GO:0008270">
    <property type="term" value="F:zinc ion binding"/>
    <property type="evidence" value="ECO:0007669"/>
    <property type="project" value="UniProtKB-KW"/>
</dbReference>
<sequence length="503" mass="55478">MNNHLKNSLLENSPKSLNNNTVNIPTIPPLISSNSTIGAINFQNINQNINQKDINKNDQLSPLMPQPVNANQFNIYALQATSSCSSLSSSNYCVTPNSSYLSHSSSFPSSSSNHLNDSLQSPIHDFNWANYNGFANNNNNNNIPTIHQNFAPSPTNISASISNNYFNQYNHYLSKPTGLGITKFPNSNNNSKISKSSSKSSSKSTSKSTLKSRSKSQSKSQPKPKSKDLSLSIPRSISILNFPKSDVSSSSLSSLLTPSLSLTSTPNLIPNSNSSSSNPSLSANALRLLNSSSNSLTNKRKRKKHSEIERHYACTFNNCTKAYGTLNHLNTHIMIHKHGPKKSPDEFIELRKKLRIRKKNDSITMKNLKLNSSSKNTIDSISNDNINLNIKNTKSLSISSISSISSNSSIKTPPNFEPETSLKNIQIQVPSIMSLKSYSLLPSSSQPLNYDNNYNISNNINNVSIYDDSSYLSYPKYPCYNSLSNFADYSRANLMKLSQSNCD</sequence>
<keyword evidence="1" id="KW-0479">Metal-binding</keyword>
<keyword evidence="1" id="KW-0863">Zinc-finger</keyword>
<name>A0AAV5QY09_PICKL</name>
<dbReference type="PANTHER" id="PTHR36167">
    <property type="entry name" value="C2H2 FINGER DOMAIN TRANSCRIPTION FACTOR (EUROFUNG)-RELATED"/>
    <property type="match status" value="1"/>
</dbReference>
<dbReference type="GO" id="GO:0006355">
    <property type="term" value="P:regulation of DNA-templated transcription"/>
    <property type="evidence" value="ECO:0007669"/>
    <property type="project" value="InterPro"/>
</dbReference>
<evidence type="ECO:0000313" key="5">
    <source>
        <dbReference type="Proteomes" id="UP001378960"/>
    </source>
</evidence>
<organism evidence="4 5">
    <name type="scientific">Pichia kluyveri</name>
    <name type="common">Yeast</name>
    <dbReference type="NCBI Taxonomy" id="36015"/>
    <lineage>
        <taxon>Eukaryota</taxon>
        <taxon>Fungi</taxon>
        <taxon>Dikarya</taxon>
        <taxon>Ascomycota</taxon>
        <taxon>Saccharomycotina</taxon>
        <taxon>Pichiomycetes</taxon>
        <taxon>Pichiales</taxon>
        <taxon>Pichiaceae</taxon>
        <taxon>Pichia</taxon>
    </lineage>
</organism>
<dbReference type="InterPro" id="IPR039327">
    <property type="entry name" value="CON7-like"/>
</dbReference>
<comment type="caution">
    <text evidence="4">The sequence shown here is derived from an EMBL/GenBank/DDBJ whole genome shotgun (WGS) entry which is preliminary data.</text>
</comment>
<reference evidence="4 5" key="1">
    <citation type="journal article" date="2023" name="Elife">
        <title>Identification of key yeast species and microbe-microbe interactions impacting larval growth of Drosophila in the wild.</title>
        <authorList>
            <person name="Mure A."/>
            <person name="Sugiura Y."/>
            <person name="Maeda R."/>
            <person name="Honda K."/>
            <person name="Sakurai N."/>
            <person name="Takahashi Y."/>
            <person name="Watada M."/>
            <person name="Katoh T."/>
            <person name="Gotoh A."/>
            <person name="Gotoh Y."/>
            <person name="Taniguchi I."/>
            <person name="Nakamura K."/>
            <person name="Hayashi T."/>
            <person name="Katayama T."/>
            <person name="Uemura T."/>
            <person name="Hattori Y."/>
        </authorList>
    </citation>
    <scope>NUCLEOTIDE SEQUENCE [LARGE SCALE GENOMIC DNA]</scope>
    <source>
        <strain evidence="4 5">PK-24</strain>
    </source>
</reference>
<protein>
    <recommendedName>
        <fullName evidence="3">C2H2-type domain-containing protein</fullName>
    </recommendedName>
</protein>
<dbReference type="Gene3D" id="3.30.160.60">
    <property type="entry name" value="Classic Zinc Finger"/>
    <property type="match status" value="1"/>
</dbReference>
<feature type="compositionally biased region" description="Low complexity" evidence="2">
    <location>
        <begin position="217"/>
        <end position="230"/>
    </location>
</feature>
<evidence type="ECO:0000259" key="3">
    <source>
        <dbReference type="PROSITE" id="PS50157"/>
    </source>
</evidence>
<dbReference type="EMBL" id="BTGB01000001">
    <property type="protein sequence ID" value="GMM43836.1"/>
    <property type="molecule type" value="Genomic_DNA"/>
</dbReference>
<accession>A0AAV5QY09</accession>
<feature type="compositionally biased region" description="Low complexity" evidence="2">
    <location>
        <begin position="191"/>
        <end position="209"/>
    </location>
</feature>
<feature type="domain" description="C2H2-type" evidence="3">
    <location>
        <begin position="312"/>
        <end position="343"/>
    </location>
</feature>
<dbReference type="PROSITE" id="PS50157">
    <property type="entry name" value="ZINC_FINGER_C2H2_2"/>
    <property type="match status" value="1"/>
</dbReference>
<dbReference type="InterPro" id="IPR013087">
    <property type="entry name" value="Znf_C2H2_type"/>
</dbReference>
<keyword evidence="5" id="KW-1185">Reference proteome</keyword>
<dbReference type="AlphaFoldDB" id="A0AAV5QY09"/>
<evidence type="ECO:0000313" key="4">
    <source>
        <dbReference type="EMBL" id="GMM43836.1"/>
    </source>
</evidence>
<gene>
    <name evidence="4" type="ORF">DAPK24_004110</name>
</gene>
<evidence type="ECO:0000256" key="2">
    <source>
        <dbReference type="SAM" id="MobiDB-lite"/>
    </source>
</evidence>